<keyword evidence="3" id="KW-1185">Reference proteome</keyword>
<dbReference type="InterPro" id="IPR009506">
    <property type="entry name" value="YjiS-like"/>
</dbReference>
<dbReference type="OrthoDB" id="8244198at2"/>
<evidence type="ECO:0000259" key="1">
    <source>
        <dbReference type="Pfam" id="PF06568"/>
    </source>
</evidence>
<feature type="domain" description="YjiS-like" evidence="1">
    <location>
        <begin position="26"/>
        <end position="61"/>
    </location>
</feature>
<name>A0A1N6G2C4_9RHOB</name>
<evidence type="ECO:0000313" key="2">
    <source>
        <dbReference type="EMBL" id="SIO01650.1"/>
    </source>
</evidence>
<dbReference type="Pfam" id="PF06568">
    <property type="entry name" value="YjiS-like"/>
    <property type="match status" value="1"/>
</dbReference>
<proteinExistence type="predicted"/>
<organism evidence="2 3">
    <name type="scientific">Vannielia litorea</name>
    <dbReference type="NCBI Taxonomy" id="1217970"/>
    <lineage>
        <taxon>Bacteria</taxon>
        <taxon>Pseudomonadati</taxon>
        <taxon>Pseudomonadota</taxon>
        <taxon>Alphaproteobacteria</taxon>
        <taxon>Rhodobacterales</taxon>
        <taxon>Paracoccaceae</taxon>
        <taxon>Vannielia</taxon>
    </lineage>
</organism>
<dbReference type="STRING" id="1217970.SAMN05444002_2145"/>
<dbReference type="EMBL" id="FSRL01000001">
    <property type="protein sequence ID" value="SIO01650.1"/>
    <property type="molecule type" value="Genomic_DNA"/>
</dbReference>
<accession>A0A1N6G2C4</accession>
<dbReference type="Proteomes" id="UP000184932">
    <property type="component" value="Unassembled WGS sequence"/>
</dbReference>
<sequence>MAYATAQNTAHTGIIGRIEAFIEARREAAAKRRVYRQTLRELQTLTSRDLADLGIAPSMIRSVAYQAAYGA</sequence>
<protein>
    <recommendedName>
        <fullName evidence="1">YjiS-like domain-containing protein</fullName>
    </recommendedName>
</protein>
<dbReference type="AlphaFoldDB" id="A0A1N6G2C4"/>
<dbReference type="RefSeq" id="WP_074256202.1">
    <property type="nucleotide sequence ID" value="NZ_FSRL01000001.1"/>
</dbReference>
<reference evidence="3" key="1">
    <citation type="submission" date="2016-11" db="EMBL/GenBank/DDBJ databases">
        <authorList>
            <person name="Varghese N."/>
            <person name="Submissions S."/>
        </authorList>
    </citation>
    <scope>NUCLEOTIDE SEQUENCE [LARGE SCALE GENOMIC DNA]</scope>
    <source>
        <strain evidence="3">DSM 29440</strain>
    </source>
</reference>
<gene>
    <name evidence="2" type="ORF">SAMN05444002_2145</name>
</gene>
<evidence type="ECO:0000313" key="3">
    <source>
        <dbReference type="Proteomes" id="UP000184932"/>
    </source>
</evidence>